<organism evidence="4 5">
    <name type="scientific">Channa argus</name>
    <name type="common">Northern snakehead</name>
    <name type="synonym">Ophicephalus argus</name>
    <dbReference type="NCBI Taxonomy" id="215402"/>
    <lineage>
        <taxon>Eukaryota</taxon>
        <taxon>Metazoa</taxon>
        <taxon>Chordata</taxon>
        <taxon>Craniata</taxon>
        <taxon>Vertebrata</taxon>
        <taxon>Euteleostomi</taxon>
        <taxon>Actinopterygii</taxon>
        <taxon>Neopterygii</taxon>
        <taxon>Teleostei</taxon>
        <taxon>Neoteleostei</taxon>
        <taxon>Acanthomorphata</taxon>
        <taxon>Anabantaria</taxon>
        <taxon>Anabantiformes</taxon>
        <taxon>Channoidei</taxon>
        <taxon>Channidae</taxon>
        <taxon>Channa</taxon>
    </lineage>
</organism>
<dbReference type="InterPro" id="IPR013783">
    <property type="entry name" value="Ig-like_fold"/>
</dbReference>
<keyword evidence="5" id="KW-1185">Reference proteome</keyword>
<proteinExistence type="predicted"/>
<feature type="domain" description="Fibronectin type-III" evidence="3">
    <location>
        <begin position="122"/>
        <end position="221"/>
    </location>
</feature>
<dbReference type="AlphaFoldDB" id="A0A6G1PYA1"/>
<dbReference type="Pfam" id="PF09294">
    <property type="entry name" value="Interfer-bind"/>
    <property type="match status" value="1"/>
</dbReference>
<dbReference type="PANTHER" id="PTHR20859">
    <property type="entry name" value="INTERFERON/INTERLEUKIN RECEPTOR"/>
    <property type="match status" value="1"/>
</dbReference>
<accession>A0A6G1PYA1</accession>
<evidence type="ECO:0000256" key="2">
    <source>
        <dbReference type="SAM" id="SignalP"/>
    </source>
</evidence>
<feature type="domain" description="Fibronectin type-III" evidence="3">
    <location>
        <begin position="23"/>
        <end position="121"/>
    </location>
</feature>
<dbReference type="InterPro" id="IPR050650">
    <property type="entry name" value="Type-II_Cytokine-TF_Rcpt"/>
</dbReference>
<dbReference type="InterPro" id="IPR015373">
    <property type="entry name" value="Interferon/interleukin_rcp_dom"/>
</dbReference>
<evidence type="ECO:0000313" key="5">
    <source>
        <dbReference type="Proteomes" id="UP000503349"/>
    </source>
</evidence>
<keyword evidence="4" id="KW-0675">Receptor</keyword>
<dbReference type="Gene3D" id="2.60.40.10">
    <property type="entry name" value="Immunoglobulins"/>
    <property type="match status" value="1"/>
</dbReference>
<feature type="chain" id="PRO_5026064347" evidence="2">
    <location>
        <begin position="18"/>
        <end position="321"/>
    </location>
</feature>
<keyword evidence="1" id="KW-0812">Transmembrane</keyword>
<reference evidence="4 5" key="1">
    <citation type="submission" date="2019-02" db="EMBL/GenBank/DDBJ databases">
        <title>Opniocepnalus argus genome.</title>
        <authorList>
            <person name="Zhou C."/>
            <person name="Xiao S."/>
        </authorList>
    </citation>
    <scope>NUCLEOTIDE SEQUENCE [LARGE SCALE GENOMIC DNA]</scope>
    <source>
        <strain evidence="4">OARG1902GOOAL</strain>
        <tissue evidence="4">Muscle</tissue>
    </source>
</reference>
<dbReference type="Proteomes" id="UP000503349">
    <property type="component" value="Chromosome 10"/>
</dbReference>
<dbReference type="GO" id="GO:0005886">
    <property type="term" value="C:plasma membrane"/>
    <property type="evidence" value="ECO:0007669"/>
    <property type="project" value="TreeGrafter"/>
</dbReference>
<reference evidence="5" key="2">
    <citation type="submission" date="2019-02" db="EMBL/GenBank/DDBJ databases">
        <title>Opniocepnalus argus Var Kimnra genome.</title>
        <authorList>
            <person name="Zhou C."/>
            <person name="Xiao S."/>
        </authorList>
    </citation>
    <scope>NUCLEOTIDE SEQUENCE [LARGE SCALE GENOMIC DNA]</scope>
</reference>
<dbReference type="SUPFAM" id="SSF49265">
    <property type="entry name" value="Fibronectin type III"/>
    <property type="match status" value="2"/>
</dbReference>
<dbReference type="CDD" id="cd00063">
    <property type="entry name" value="FN3"/>
    <property type="match status" value="2"/>
</dbReference>
<dbReference type="EMBL" id="CM015721">
    <property type="protein sequence ID" value="KAF3695199.1"/>
    <property type="molecule type" value="Genomic_DNA"/>
</dbReference>
<sequence length="321" mass="35419">MSAICAFILTFSTLCASRVVSGVLSGPTKVHFTSYNMNLVLRWDPPHGAASGLLYTAEYKSKVSAGYSIGCVNISTLECDLTSLNEPIFEYGTYFGRVRAQSGSETSPWVESTSITMDKETVIGSPNIYLSSNRATIEVSIEDPVFALSSLRRVYSDITYNVTYWKDGQDEKAITISSIQQNRIVVDKLDPLTKYCFQVRINKQLNPTEPSTSVCESTGSEEDIPWVGVVVTFVVLGIAAALVAVSVVYRRSIYHFLCPKDSLPEHFKEYLLEQPNSTIYKAMQNPQPPEIIADVIVVEGGPLEVTAPTCIKQPDITVDQR</sequence>
<feature type="transmembrane region" description="Helical" evidence="1">
    <location>
        <begin position="224"/>
        <end position="249"/>
    </location>
</feature>
<dbReference type="PROSITE" id="PS50853">
    <property type="entry name" value="FN3"/>
    <property type="match status" value="2"/>
</dbReference>
<dbReference type="PANTHER" id="PTHR20859:SF46">
    <property type="entry name" value="INTERFERON GAMMA RECEPTOR 2"/>
    <property type="match status" value="1"/>
</dbReference>
<dbReference type="Pfam" id="PF01108">
    <property type="entry name" value="Tissue_fac"/>
    <property type="match status" value="1"/>
</dbReference>
<name>A0A6G1PYA1_CHAAH</name>
<gene>
    <name evidence="4" type="ORF">EXN66_Car010875</name>
</gene>
<evidence type="ECO:0000256" key="1">
    <source>
        <dbReference type="SAM" id="Phobius"/>
    </source>
</evidence>
<keyword evidence="1" id="KW-0472">Membrane</keyword>
<keyword evidence="2" id="KW-0732">Signal</keyword>
<evidence type="ECO:0000259" key="3">
    <source>
        <dbReference type="PROSITE" id="PS50853"/>
    </source>
</evidence>
<dbReference type="InterPro" id="IPR036116">
    <property type="entry name" value="FN3_sf"/>
</dbReference>
<dbReference type="GO" id="GO:0004896">
    <property type="term" value="F:cytokine receptor activity"/>
    <property type="evidence" value="ECO:0007669"/>
    <property type="project" value="TreeGrafter"/>
</dbReference>
<protein>
    <submittedName>
        <fullName evidence="4">Interleukin-10 receptor subunit beta</fullName>
    </submittedName>
</protein>
<evidence type="ECO:0000313" key="4">
    <source>
        <dbReference type="EMBL" id="KAF3695199.1"/>
    </source>
</evidence>
<keyword evidence="1" id="KW-1133">Transmembrane helix</keyword>
<dbReference type="InterPro" id="IPR003961">
    <property type="entry name" value="FN3_dom"/>
</dbReference>
<feature type="signal peptide" evidence="2">
    <location>
        <begin position="1"/>
        <end position="17"/>
    </location>
</feature>